<dbReference type="SMART" id="SM00987">
    <property type="entry name" value="UreE_C"/>
    <property type="match status" value="1"/>
</dbReference>
<dbReference type="InterPro" id="IPR002043">
    <property type="entry name" value="UDG_fam1"/>
</dbReference>
<dbReference type="EC" id="3.2.2.27" evidence="12 14"/>
<dbReference type="PANTHER" id="PTHR11264:SF0">
    <property type="entry name" value="URACIL-DNA GLYCOSYLASE"/>
    <property type="match status" value="1"/>
</dbReference>
<dbReference type="InterPro" id="IPR018085">
    <property type="entry name" value="Ura-DNA_Glyclase_AS"/>
</dbReference>
<evidence type="ECO:0000256" key="11">
    <source>
        <dbReference type="ARBA" id="ARBA00064140"/>
    </source>
</evidence>
<evidence type="ECO:0000256" key="14">
    <source>
        <dbReference type="RuleBase" id="RU003780"/>
    </source>
</evidence>
<dbReference type="SMART" id="SM00986">
    <property type="entry name" value="UDG"/>
    <property type="match status" value="1"/>
</dbReference>
<dbReference type="NCBIfam" id="TIGR00628">
    <property type="entry name" value="ung"/>
    <property type="match status" value="1"/>
</dbReference>
<evidence type="ECO:0000313" key="18">
    <source>
        <dbReference type="Ensembl" id="ENSXETP00000048248"/>
    </source>
</evidence>
<comment type="catalytic activity">
    <reaction evidence="12 14">
        <text>Hydrolyzes single-stranded DNA or mismatched double-stranded DNA and polynucleotides, releasing free uracil.</text>
        <dbReference type="EC" id="3.2.2.27"/>
    </reaction>
</comment>
<dbReference type="eggNOG" id="KOG2994">
    <property type="taxonomic scope" value="Eukaryota"/>
</dbReference>
<keyword evidence="4 12" id="KW-0378">Hydrolase</keyword>
<feature type="signal peptide" evidence="16">
    <location>
        <begin position="1"/>
        <end position="26"/>
    </location>
</feature>
<dbReference type="Xenbase" id="XB-GENE-960119">
    <property type="gene designation" value="ung"/>
</dbReference>
<dbReference type="HOGENOM" id="CLU_032162_2_1_1"/>
<dbReference type="InterPro" id="IPR005122">
    <property type="entry name" value="Uracil-DNA_glycosylase-like"/>
</dbReference>
<feature type="chain" id="PRO_5030169533" description="Uracil-DNA glycosylase" evidence="16">
    <location>
        <begin position="27"/>
        <end position="360"/>
    </location>
</feature>
<dbReference type="InParanoid" id="F6V364"/>
<dbReference type="NCBIfam" id="NF003592">
    <property type="entry name" value="PRK05254.1-5"/>
    <property type="match status" value="1"/>
</dbReference>
<dbReference type="NCBIfam" id="NF003588">
    <property type="entry name" value="PRK05254.1-1"/>
    <property type="match status" value="1"/>
</dbReference>
<protein>
    <recommendedName>
        <fullName evidence="12 14">Uracil-DNA glycosylase</fullName>
        <shortName evidence="12">UDG</shortName>
        <ecNumber evidence="12 14">3.2.2.27</ecNumber>
    </recommendedName>
</protein>
<evidence type="ECO:0000256" key="4">
    <source>
        <dbReference type="ARBA" id="ARBA00022801"/>
    </source>
</evidence>
<comment type="similarity">
    <text evidence="1 12 14">Belongs to the uracil-DNA glycosylase (UDG) superfamily. UNG family.</text>
</comment>
<evidence type="ECO:0000256" key="5">
    <source>
        <dbReference type="ARBA" id="ARBA00022990"/>
    </source>
</evidence>
<dbReference type="NCBIfam" id="NF003589">
    <property type="entry name" value="PRK05254.1-2"/>
    <property type="match status" value="1"/>
</dbReference>
<dbReference type="Pfam" id="PF03167">
    <property type="entry name" value="UDG"/>
    <property type="match status" value="1"/>
</dbReference>
<keyword evidence="2" id="KW-0597">Phosphoprotein</keyword>
<dbReference type="GO" id="GO:0006284">
    <property type="term" value="P:base-excision repair"/>
    <property type="evidence" value="ECO:0007669"/>
    <property type="project" value="UniProtKB-UniRule"/>
</dbReference>
<keyword evidence="3 12" id="KW-0227">DNA damage</keyword>
<comment type="catalytic activity">
    <reaction evidence="9">
        <text>a 2'-deoxyuridine in double-stranded DNA + H2O = a 2'-deoxyribose 5'-monophosphate in double-stranded DNA + uracil</text>
        <dbReference type="Rhea" id="RHEA:81455"/>
        <dbReference type="Rhea" id="RHEA-COMP:14231"/>
        <dbReference type="Rhea" id="RHEA-COMP:17071"/>
        <dbReference type="ChEBI" id="CHEBI:15377"/>
        <dbReference type="ChEBI" id="CHEBI:17568"/>
        <dbReference type="ChEBI" id="CHEBI:133902"/>
        <dbReference type="ChEBI" id="CHEBI:139095"/>
    </reaction>
    <physiologicalReaction direction="left-to-right" evidence="9">
        <dbReference type="Rhea" id="RHEA:81456"/>
    </physiologicalReaction>
</comment>
<dbReference type="Gene3D" id="3.40.470.10">
    <property type="entry name" value="Uracil-DNA glycosylase-like domain"/>
    <property type="match status" value="1"/>
</dbReference>
<keyword evidence="16" id="KW-0732">Signal</keyword>
<sequence>MSHPICRPNMSVMFWLLPFPKLPVLSESWRQTSVVCSIRTKQRIGAGVIIPGFSRGAMIGQRTINSFFGPAAKKRAAPEALGEEGPYKGEITPVKKSRQSDENEIPPAVSPPLSPEQLERIQRNKAAALQKLAARHVPEGLGQSWKQALLAEFAKPYFVKLSNFVAEERKKYTVYPPPEEVFTWTQMVDIKDVKVVILGQDPYHGPNQAHGLCFSVKKPVPPPPSLVNMYKELETDIEGFSHPGHGDLTGWAKQGVLLLNAVLTVRAHNANSHKDCGWEQFTDSVVSWLNKNMHGLVFMLWGAYAQKKGSNIDRKRHLVLQTVHPSPLSAHRGFFGCCHFSKTNAYLQGLGKKPIDWKAL</sequence>
<evidence type="ECO:0000256" key="1">
    <source>
        <dbReference type="ARBA" id="ARBA00008184"/>
    </source>
</evidence>
<dbReference type="FunCoup" id="F6V364">
    <property type="interactions" value="1537"/>
</dbReference>
<feature type="region of interest" description="Disordered" evidence="15">
    <location>
        <begin position="78"/>
        <end position="115"/>
    </location>
</feature>
<gene>
    <name evidence="18" type="primary">ung</name>
    <name evidence="12" type="synonym">UNG</name>
    <name evidence="12" type="synonym">UNG1</name>
</gene>
<dbReference type="SUPFAM" id="SSF52141">
    <property type="entry name" value="Uracil-DNA glycosylase-like"/>
    <property type="match status" value="1"/>
</dbReference>
<dbReference type="Ensembl" id="ENSXETT00000048248">
    <property type="protein sequence ID" value="ENSXETP00000048248"/>
    <property type="gene ID" value="ENSXETG00000022298"/>
</dbReference>
<keyword evidence="7 12" id="KW-0234">DNA repair</keyword>
<evidence type="ECO:0000256" key="13">
    <source>
        <dbReference type="PROSITE-ProRule" id="PRU10072"/>
    </source>
</evidence>
<evidence type="ECO:0000256" key="7">
    <source>
        <dbReference type="ARBA" id="ARBA00023204"/>
    </source>
</evidence>
<dbReference type="GO" id="GO:0005739">
    <property type="term" value="C:mitochondrion"/>
    <property type="evidence" value="ECO:0007669"/>
    <property type="project" value="UniProtKB-SubCell"/>
</dbReference>
<dbReference type="FunFam" id="3.40.470.10:FF:000004">
    <property type="entry name" value="Uracil-DNA glycosylase"/>
    <property type="match status" value="1"/>
</dbReference>
<dbReference type="Bgee" id="ENSXETG00000022298">
    <property type="expression patterns" value="Expressed in 4-cell stage embryo and 12 other cell types or tissues"/>
</dbReference>
<feature type="active site" description="Proton acceptor" evidence="12 13">
    <location>
        <position position="201"/>
    </location>
</feature>
<evidence type="ECO:0000256" key="2">
    <source>
        <dbReference type="ARBA" id="ARBA00022553"/>
    </source>
</evidence>
<comment type="subcellular location">
    <subcellularLocation>
        <location evidence="12">Mitochondrion</location>
    </subcellularLocation>
    <subcellularLocation>
        <location evidence="12">Nucleus</location>
    </subcellularLocation>
</comment>
<dbReference type="GO" id="GO:0004844">
    <property type="term" value="F:uracil DNA N-glycosylase activity"/>
    <property type="evidence" value="ECO:0007669"/>
    <property type="project" value="UniProtKB-UniRule"/>
</dbReference>
<keyword evidence="6 12" id="KW-0496">Mitochondrion</keyword>
<dbReference type="HAMAP" id="MF_00148">
    <property type="entry name" value="UDG"/>
    <property type="match status" value="1"/>
</dbReference>
<dbReference type="GeneTree" id="ENSGT00390000003405"/>
<organism evidence="18">
    <name type="scientific">Xenopus tropicalis</name>
    <name type="common">Western clawed frog</name>
    <name type="synonym">Silurana tropicalis</name>
    <dbReference type="NCBI Taxonomy" id="8364"/>
    <lineage>
        <taxon>Eukaryota</taxon>
        <taxon>Metazoa</taxon>
        <taxon>Chordata</taxon>
        <taxon>Craniata</taxon>
        <taxon>Vertebrata</taxon>
        <taxon>Euteleostomi</taxon>
        <taxon>Amphibia</taxon>
        <taxon>Batrachia</taxon>
        <taxon>Anura</taxon>
        <taxon>Pipoidea</taxon>
        <taxon>Pipidae</taxon>
        <taxon>Xenopodinae</taxon>
        <taxon>Xenopus</taxon>
        <taxon>Silurana</taxon>
    </lineage>
</organism>
<dbReference type="PROSITE" id="PS00130">
    <property type="entry name" value="U_DNA_GLYCOSYLASE"/>
    <property type="match status" value="1"/>
</dbReference>
<comment type="function">
    <text evidence="12 14">Excises uracil residues from the DNA which can arise as a result of misincorporation of dUMP residues by DNA polymerase or due to deamination of cytosine.</text>
</comment>
<comment type="subunit">
    <text evidence="11">Interacts with RPA2 subunit of the RPA trimer; this interaction mediates UNG2 recruitment to RPA-coated single-stranded DNA at stalled replication forks. Interacts with PCNA; this interaction mediates UNG2 recruitment to S-phase replication foci. Interacts (via N-terminus) with FAM72A.</text>
</comment>
<dbReference type="ExpressionAtlas" id="F6V364">
    <property type="expression patterns" value="differential"/>
</dbReference>
<evidence type="ECO:0000256" key="3">
    <source>
        <dbReference type="ARBA" id="ARBA00022763"/>
    </source>
</evidence>
<evidence type="ECO:0000256" key="12">
    <source>
        <dbReference type="HAMAP-Rule" id="MF_03166"/>
    </source>
</evidence>
<evidence type="ECO:0000256" key="16">
    <source>
        <dbReference type="SAM" id="SignalP"/>
    </source>
</evidence>
<keyword evidence="5" id="KW-0007">Acetylation</keyword>
<evidence type="ECO:0000256" key="6">
    <source>
        <dbReference type="ARBA" id="ARBA00023128"/>
    </source>
</evidence>
<accession>F6V364</accession>
<dbReference type="GO" id="GO:0005654">
    <property type="term" value="C:nucleoplasm"/>
    <property type="evidence" value="ECO:0007669"/>
    <property type="project" value="UniProtKB-ARBA"/>
</dbReference>
<dbReference type="PANTHER" id="PTHR11264">
    <property type="entry name" value="URACIL-DNA GLYCOSYLASE"/>
    <property type="match status" value="1"/>
</dbReference>
<evidence type="ECO:0000256" key="8">
    <source>
        <dbReference type="ARBA" id="ARBA00023242"/>
    </source>
</evidence>
<keyword evidence="8 12" id="KW-0539">Nucleus</keyword>
<reference evidence="18" key="1">
    <citation type="journal article" date="2010" name="Science">
        <title>The genome of the Western clawed frog Xenopus tropicalis.</title>
        <authorList>
            <person name="Hellsten U."/>
            <person name="Harland R.M."/>
            <person name="Gilchrist M.J."/>
            <person name="Hendrix D."/>
            <person name="Jurka J."/>
            <person name="Kapitonov V."/>
            <person name="Ovcharenko I."/>
            <person name="Putnam N.H."/>
            <person name="Shu S."/>
            <person name="Taher L."/>
            <person name="Blitz I.L."/>
            <person name="Blumberg B."/>
            <person name="Dichmann D.S."/>
            <person name="Dubchak I."/>
            <person name="Amaya E."/>
            <person name="Detter J.C."/>
            <person name="Fletcher R."/>
            <person name="Gerhard D.S."/>
            <person name="Goodstein D."/>
            <person name="Graves T."/>
            <person name="Grigoriev I.V."/>
            <person name="Grimwood J."/>
            <person name="Kawashima T."/>
            <person name="Lindquist E."/>
            <person name="Lucas S.M."/>
            <person name="Mead P.E."/>
            <person name="Mitros T."/>
            <person name="Ogino H."/>
            <person name="Ohta Y."/>
            <person name="Poliakov A.V."/>
            <person name="Pollet N."/>
            <person name="Robert J."/>
            <person name="Salamov A."/>
            <person name="Sater A.K."/>
            <person name="Schmutz J."/>
            <person name="Terry A."/>
            <person name="Vize P.D."/>
            <person name="Warren W.C."/>
            <person name="Wells D."/>
            <person name="Wills A."/>
            <person name="Wilson R.K."/>
            <person name="Zimmerman L.B."/>
            <person name="Zorn A.M."/>
            <person name="Grainger R."/>
            <person name="Grammer T."/>
            <person name="Khokha M.K."/>
            <person name="Richardson P.M."/>
            <person name="Rokhsar D.S."/>
        </authorList>
    </citation>
    <scope>NUCLEOTIDE SEQUENCE [LARGE SCALE GENOMIC DNA]</scope>
    <source>
        <strain evidence="18">Nigerian</strain>
    </source>
</reference>
<reference evidence="18" key="2">
    <citation type="submission" date="2011-06" db="UniProtKB">
        <authorList>
            <consortium name="Ensembl"/>
        </authorList>
    </citation>
    <scope>IDENTIFICATION</scope>
</reference>
<name>F6V364_XENTR</name>
<evidence type="ECO:0000256" key="10">
    <source>
        <dbReference type="ARBA" id="ARBA00052828"/>
    </source>
</evidence>
<feature type="domain" description="Uracil-DNA glycosylase-like" evidence="17">
    <location>
        <begin position="186"/>
        <end position="347"/>
    </location>
</feature>
<evidence type="ECO:0000256" key="15">
    <source>
        <dbReference type="SAM" id="MobiDB-lite"/>
    </source>
</evidence>
<dbReference type="InterPro" id="IPR036895">
    <property type="entry name" value="Uracil-DNA_glycosylase-like_sf"/>
</dbReference>
<dbReference type="CDD" id="cd10027">
    <property type="entry name" value="UDG-F1-like"/>
    <property type="match status" value="1"/>
</dbReference>
<evidence type="ECO:0000256" key="9">
    <source>
        <dbReference type="ARBA" id="ARBA00052069"/>
    </source>
</evidence>
<comment type="catalytic activity">
    <reaction evidence="10">
        <text>a 2'-deoxyuridine in single-stranded DNA + H2O = a 2'-deoxyribose 5'-monophosphate in single-stranded DNA + uracil</text>
        <dbReference type="Rhea" id="RHEA:81459"/>
        <dbReference type="Rhea" id="RHEA-COMP:12847"/>
        <dbReference type="Rhea" id="RHEA-COMP:19684"/>
        <dbReference type="ChEBI" id="CHEBI:15377"/>
        <dbReference type="ChEBI" id="CHEBI:17568"/>
        <dbReference type="ChEBI" id="CHEBI:133902"/>
        <dbReference type="ChEBI" id="CHEBI:139095"/>
    </reaction>
    <physiologicalReaction direction="left-to-right" evidence="10">
        <dbReference type="Rhea" id="RHEA:81460"/>
    </physiologicalReaction>
</comment>
<evidence type="ECO:0000259" key="17">
    <source>
        <dbReference type="SMART" id="SM00986"/>
    </source>
</evidence>
<dbReference type="NCBIfam" id="NF003591">
    <property type="entry name" value="PRK05254.1-4"/>
    <property type="match status" value="1"/>
</dbReference>
<dbReference type="AlphaFoldDB" id="F6V364"/>
<proteinExistence type="inferred from homology"/>